<gene>
    <name evidence="1" type="ORF">L195_g005622</name>
</gene>
<dbReference type="EMBL" id="ASHM01002915">
    <property type="protein sequence ID" value="PNY09077.1"/>
    <property type="molecule type" value="Genomic_DNA"/>
</dbReference>
<evidence type="ECO:0008006" key="3">
    <source>
        <dbReference type="Google" id="ProtNLM"/>
    </source>
</evidence>
<evidence type="ECO:0000313" key="2">
    <source>
        <dbReference type="Proteomes" id="UP000236291"/>
    </source>
</evidence>
<sequence>MSSPLAQIVPENPSSIVGIVFGQASLTSPPNSGLPGPPSPRNQRFRRVANLYFLSISILSTTPISVNNRELLWHKKHLCGAAPGRCRNCGQIFSILRLLLLHDGVTPMFLLCELSLPINVTASLLLPLL</sequence>
<dbReference type="Proteomes" id="UP000236291">
    <property type="component" value="Unassembled WGS sequence"/>
</dbReference>
<reference evidence="1 2" key="1">
    <citation type="journal article" date="2014" name="Am. J. Bot.">
        <title>Genome assembly and annotation for red clover (Trifolium pratense; Fabaceae).</title>
        <authorList>
            <person name="Istvanek J."/>
            <person name="Jaros M."/>
            <person name="Krenek A."/>
            <person name="Repkova J."/>
        </authorList>
    </citation>
    <scope>NUCLEOTIDE SEQUENCE [LARGE SCALE GENOMIC DNA]</scope>
    <source>
        <strain evidence="2">cv. Tatra</strain>
        <tissue evidence="1">Young leaves</tissue>
    </source>
</reference>
<dbReference type="AlphaFoldDB" id="A0A2K3P1C1"/>
<comment type="caution">
    <text evidence="1">The sequence shown here is derived from an EMBL/GenBank/DDBJ whole genome shotgun (WGS) entry which is preliminary data.</text>
</comment>
<protein>
    <recommendedName>
        <fullName evidence="3">C2H2-type domain-containing protein</fullName>
    </recommendedName>
</protein>
<accession>A0A2K3P1C1</accession>
<name>A0A2K3P1C1_TRIPR</name>
<organism evidence="1 2">
    <name type="scientific">Trifolium pratense</name>
    <name type="common">Red clover</name>
    <dbReference type="NCBI Taxonomy" id="57577"/>
    <lineage>
        <taxon>Eukaryota</taxon>
        <taxon>Viridiplantae</taxon>
        <taxon>Streptophyta</taxon>
        <taxon>Embryophyta</taxon>
        <taxon>Tracheophyta</taxon>
        <taxon>Spermatophyta</taxon>
        <taxon>Magnoliopsida</taxon>
        <taxon>eudicotyledons</taxon>
        <taxon>Gunneridae</taxon>
        <taxon>Pentapetalae</taxon>
        <taxon>rosids</taxon>
        <taxon>fabids</taxon>
        <taxon>Fabales</taxon>
        <taxon>Fabaceae</taxon>
        <taxon>Papilionoideae</taxon>
        <taxon>50 kb inversion clade</taxon>
        <taxon>NPAAA clade</taxon>
        <taxon>Hologalegina</taxon>
        <taxon>IRL clade</taxon>
        <taxon>Trifolieae</taxon>
        <taxon>Trifolium</taxon>
    </lineage>
</organism>
<proteinExistence type="predicted"/>
<evidence type="ECO:0000313" key="1">
    <source>
        <dbReference type="EMBL" id="PNY09077.1"/>
    </source>
</evidence>
<reference evidence="1 2" key="2">
    <citation type="journal article" date="2017" name="Front. Plant Sci.">
        <title>Gene Classification and Mining of Molecular Markers Useful in Red Clover (Trifolium pratense) Breeding.</title>
        <authorList>
            <person name="Istvanek J."/>
            <person name="Dluhosova J."/>
            <person name="Dluhos P."/>
            <person name="Patkova L."/>
            <person name="Nedelnik J."/>
            <person name="Repkova J."/>
        </authorList>
    </citation>
    <scope>NUCLEOTIDE SEQUENCE [LARGE SCALE GENOMIC DNA]</scope>
    <source>
        <strain evidence="2">cv. Tatra</strain>
        <tissue evidence="1">Young leaves</tissue>
    </source>
</reference>